<evidence type="ECO:0000313" key="4">
    <source>
        <dbReference type="Proteomes" id="UP000622317"/>
    </source>
</evidence>
<feature type="region of interest" description="Disordered" evidence="1">
    <location>
        <begin position="195"/>
        <end position="216"/>
    </location>
</feature>
<evidence type="ECO:0000259" key="2">
    <source>
        <dbReference type="Pfam" id="PF00881"/>
    </source>
</evidence>
<accession>A0A927FAZ9</accession>
<dbReference type="PANTHER" id="PTHR43821">
    <property type="entry name" value="NAD(P)H NITROREDUCTASE YDJA-RELATED"/>
    <property type="match status" value="1"/>
</dbReference>
<protein>
    <submittedName>
        <fullName evidence="3">Nitroreductase family protein</fullName>
    </submittedName>
</protein>
<dbReference type="InterPro" id="IPR029479">
    <property type="entry name" value="Nitroreductase"/>
</dbReference>
<dbReference type="Pfam" id="PF00881">
    <property type="entry name" value="Nitroreductase"/>
    <property type="match status" value="1"/>
</dbReference>
<feature type="compositionally biased region" description="Polar residues" evidence="1">
    <location>
        <begin position="195"/>
        <end position="210"/>
    </location>
</feature>
<evidence type="ECO:0000256" key="1">
    <source>
        <dbReference type="SAM" id="MobiDB-lite"/>
    </source>
</evidence>
<dbReference type="Gene3D" id="3.40.109.10">
    <property type="entry name" value="NADH Oxidase"/>
    <property type="match status" value="1"/>
</dbReference>
<organism evidence="3 4">
    <name type="scientific">Pelagicoccus enzymogenes</name>
    <dbReference type="NCBI Taxonomy" id="2773457"/>
    <lineage>
        <taxon>Bacteria</taxon>
        <taxon>Pseudomonadati</taxon>
        <taxon>Verrucomicrobiota</taxon>
        <taxon>Opitutia</taxon>
        <taxon>Puniceicoccales</taxon>
        <taxon>Pelagicoccaceae</taxon>
        <taxon>Pelagicoccus</taxon>
    </lineage>
</organism>
<evidence type="ECO:0000313" key="3">
    <source>
        <dbReference type="EMBL" id="MBD5781778.1"/>
    </source>
</evidence>
<dbReference type="SUPFAM" id="SSF55469">
    <property type="entry name" value="FMN-dependent nitroreductase-like"/>
    <property type="match status" value="1"/>
</dbReference>
<proteinExistence type="predicted"/>
<dbReference type="GO" id="GO:0016491">
    <property type="term" value="F:oxidoreductase activity"/>
    <property type="evidence" value="ECO:0007669"/>
    <property type="project" value="InterPro"/>
</dbReference>
<name>A0A927FAZ9_9BACT</name>
<gene>
    <name evidence="3" type="ORF">IEN85_19915</name>
</gene>
<dbReference type="PANTHER" id="PTHR43821:SF1">
    <property type="entry name" value="NAD(P)H NITROREDUCTASE YDJA-RELATED"/>
    <property type="match status" value="1"/>
</dbReference>
<dbReference type="Proteomes" id="UP000622317">
    <property type="component" value="Unassembled WGS sequence"/>
</dbReference>
<dbReference type="RefSeq" id="WP_191618859.1">
    <property type="nucleotide sequence ID" value="NZ_JACYFG010000051.1"/>
</dbReference>
<dbReference type="InterPro" id="IPR052530">
    <property type="entry name" value="NAD(P)H_nitroreductase"/>
</dbReference>
<reference evidence="3" key="1">
    <citation type="submission" date="2020-09" db="EMBL/GenBank/DDBJ databases">
        <title>Pelagicoccus enzymogenes sp. nov. with an EPS production, isolated from marine sediment.</title>
        <authorList>
            <person name="Feng X."/>
        </authorList>
    </citation>
    <scope>NUCLEOTIDE SEQUENCE</scope>
    <source>
        <strain evidence="3">NFK12</strain>
    </source>
</reference>
<keyword evidence="4" id="KW-1185">Reference proteome</keyword>
<dbReference type="EMBL" id="JACYFG010000051">
    <property type="protein sequence ID" value="MBD5781778.1"/>
    <property type="molecule type" value="Genomic_DNA"/>
</dbReference>
<dbReference type="AlphaFoldDB" id="A0A927FAZ9"/>
<comment type="caution">
    <text evidence="3">The sequence shown here is derived from an EMBL/GenBank/DDBJ whole genome shotgun (WGS) entry which is preliminary data.</text>
</comment>
<feature type="domain" description="Nitroreductase" evidence="2">
    <location>
        <begin position="35"/>
        <end position="181"/>
    </location>
</feature>
<dbReference type="InterPro" id="IPR000415">
    <property type="entry name" value="Nitroreductase-like"/>
</dbReference>
<sequence>MPTNTRLKNLNEILCQRVTTKAMDEQAWPVPPQDPQLLDRIIAAAGEAPFHKPASRDLRKIDLPGIQPWRCYTLDARQCRKLRQHLLDAGDTTKIPKLLAVADYLIQATWLPNPKESPEETLFEPSIQNMEHIAGASAAIQNMLLAATALEIPNYWSSGGALRSPEVFELMGIPSSQVLLGSLFLFPKELSNATLKSGSLRPSRSPQTDWARSIEL</sequence>